<organism evidence="3 4">
    <name type="scientific">Anisodus tanguticus</name>
    <dbReference type="NCBI Taxonomy" id="243964"/>
    <lineage>
        <taxon>Eukaryota</taxon>
        <taxon>Viridiplantae</taxon>
        <taxon>Streptophyta</taxon>
        <taxon>Embryophyta</taxon>
        <taxon>Tracheophyta</taxon>
        <taxon>Spermatophyta</taxon>
        <taxon>Magnoliopsida</taxon>
        <taxon>eudicotyledons</taxon>
        <taxon>Gunneridae</taxon>
        <taxon>Pentapetalae</taxon>
        <taxon>asterids</taxon>
        <taxon>lamiids</taxon>
        <taxon>Solanales</taxon>
        <taxon>Solanaceae</taxon>
        <taxon>Solanoideae</taxon>
        <taxon>Hyoscyameae</taxon>
        <taxon>Anisodus</taxon>
    </lineage>
</organism>
<dbReference type="Proteomes" id="UP001291623">
    <property type="component" value="Unassembled WGS sequence"/>
</dbReference>
<dbReference type="PANTHER" id="PTHR33144">
    <property type="entry name" value="OS10G0409366 PROTEIN-RELATED"/>
    <property type="match status" value="1"/>
</dbReference>
<evidence type="ECO:0000256" key="1">
    <source>
        <dbReference type="SAM" id="Coils"/>
    </source>
</evidence>
<feature type="coiled-coil region" evidence="1">
    <location>
        <begin position="239"/>
        <end position="269"/>
    </location>
</feature>
<reference evidence="3" key="1">
    <citation type="submission" date="2023-12" db="EMBL/GenBank/DDBJ databases">
        <title>Genome assembly of Anisodus tanguticus.</title>
        <authorList>
            <person name="Wang Y.-J."/>
        </authorList>
    </citation>
    <scope>NUCLEOTIDE SEQUENCE</scope>
    <source>
        <strain evidence="3">KB-2021</strain>
        <tissue evidence="3">Leaf</tissue>
    </source>
</reference>
<proteinExistence type="predicted"/>
<evidence type="ECO:0000256" key="2">
    <source>
        <dbReference type="SAM" id="MobiDB-lite"/>
    </source>
</evidence>
<gene>
    <name evidence="3" type="ORF">RND71_034472</name>
</gene>
<dbReference type="Pfam" id="PF03004">
    <property type="entry name" value="Transposase_24"/>
    <property type="match status" value="1"/>
</dbReference>
<dbReference type="EMBL" id="JAVYJV010000018">
    <property type="protein sequence ID" value="KAK4348133.1"/>
    <property type="molecule type" value="Genomic_DNA"/>
</dbReference>
<evidence type="ECO:0000313" key="4">
    <source>
        <dbReference type="Proteomes" id="UP001291623"/>
    </source>
</evidence>
<accession>A0AAE1RAT3</accession>
<keyword evidence="1" id="KW-0175">Coiled coil</keyword>
<name>A0AAE1RAT3_9SOLA</name>
<dbReference type="AlphaFoldDB" id="A0AAE1RAT3"/>
<feature type="region of interest" description="Disordered" evidence="2">
    <location>
        <begin position="31"/>
        <end position="63"/>
    </location>
</feature>
<evidence type="ECO:0000313" key="3">
    <source>
        <dbReference type="EMBL" id="KAK4348133.1"/>
    </source>
</evidence>
<dbReference type="InterPro" id="IPR004252">
    <property type="entry name" value="Probable_transposase_24"/>
</dbReference>
<feature type="compositionally biased region" description="Polar residues" evidence="2">
    <location>
        <begin position="31"/>
        <end position="62"/>
    </location>
</feature>
<comment type="caution">
    <text evidence="3">The sequence shown here is derived from an EMBL/GenBank/DDBJ whole genome shotgun (WGS) entry which is preliminary data.</text>
</comment>
<protein>
    <submittedName>
        <fullName evidence="3">Uncharacterized protein</fullName>
    </submittedName>
</protein>
<dbReference type="PANTHER" id="PTHR33144:SF46">
    <property type="entry name" value="OS04G0610000 PROTEIN"/>
    <property type="match status" value="1"/>
</dbReference>
<sequence length="476" mass="53692">MRTRGRKRLVIEHREDEGVRPYIEQLMHGQNCSQDQTPNGQSNEVHNSTGTEVQQNDESVNSDARKVRGPTLLKEIWKMPPGKTVSVQFNSRNQAIGKEGRKLASFLGIVARTPELTQLHVDDWRSFDKEEKKKLVEFVRAENGIEPTRALIFMLTHKQRKDGRPLDDQSTMIIDMMNEKLMSNSERSDDEPPRSVAWEGDVYSQVLGNEKSGYVRGLGLRPTPSVLWGGNSSSGNTIAEDSSNKVKRLEEEITKLKEIDSRMVEQRNRWEFILSYSGGRVVTMDPSVVCLPIREEEWPPQANRLGVICLAIREEEWLLRIHELDVVLPSYSGGRISIEGDHPDVLLLVNNPVATEVNVEADHDNGNQAPPPALPVLVAPVQGERISLGIYSESGSQAIREEEWSPKDNSLGVICLAIQEEEWPSRVYDLDVVLPSYSRGRIAIEGDHLNMKSIWTLRVHHGGTDHNKTLTYCISD</sequence>
<keyword evidence="4" id="KW-1185">Reference proteome</keyword>